<comment type="caution">
    <text evidence="6">The sequence shown here is derived from an EMBL/GenBank/DDBJ whole genome shotgun (WGS) entry which is preliminary data.</text>
</comment>
<evidence type="ECO:0000259" key="5">
    <source>
        <dbReference type="PROSITE" id="PS50977"/>
    </source>
</evidence>
<dbReference type="Pfam" id="PF00440">
    <property type="entry name" value="TetR_N"/>
    <property type="match status" value="1"/>
</dbReference>
<feature type="DNA-binding region" description="H-T-H motif" evidence="4">
    <location>
        <begin position="35"/>
        <end position="54"/>
    </location>
</feature>
<keyword evidence="2 4" id="KW-0238">DNA-binding</keyword>
<dbReference type="GO" id="GO:0003700">
    <property type="term" value="F:DNA-binding transcription factor activity"/>
    <property type="evidence" value="ECO:0007669"/>
    <property type="project" value="TreeGrafter"/>
</dbReference>
<evidence type="ECO:0000256" key="3">
    <source>
        <dbReference type="ARBA" id="ARBA00023163"/>
    </source>
</evidence>
<dbReference type="InterPro" id="IPR001647">
    <property type="entry name" value="HTH_TetR"/>
</dbReference>
<dbReference type="InterPro" id="IPR036271">
    <property type="entry name" value="Tet_transcr_reg_TetR-rel_C_sf"/>
</dbReference>
<evidence type="ECO:0000256" key="2">
    <source>
        <dbReference type="ARBA" id="ARBA00023125"/>
    </source>
</evidence>
<evidence type="ECO:0000313" key="6">
    <source>
        <dbReference type="EMBL" id="NEN05311.1"/>
    </source>
</evidence>
<dbReference type="PROSITE" id="PS50977">
    <property type="entry name" value="HTH_TETR_2"/>
    <property type="match status" value="1"/>
</dbReference>
<dbReference type="SUPFAM" id="SSF48498">
    <property type="entry name" value="Tetracyclin repressor-like, C-terminal domain"/>
    <property type="match status" value="1"/>
</dbReference>
<dbReference type="InterPro" id="IPR049445">
    <property type="entry name" value="TetR_SbtR-like_C"/>
</dbReference>
<gene>
    <name evidence="6" type="ORF">G3T36_05450</name>
</gene>
<evidence type="ECO:0000256" key="1">
    <source>
        <dbReference type="ARBA" id="ARBA00023015"/>
    </source>
</evidence>
<dbReference type="SUPFAM" id="SSF46689">
    <property type="entry name" value="Homeodomain-like"/>
    <property type="match status" value="1"/>
</dbReference>
<dbReference type="EMBL" id="JAAGWY010000001">
    <property type="protein sequence ID" value="NEN05311.1"/>
    <property type="molecule type" value="Genomic_DNA"/>
</dbReference>
<dbReference type="GO" id="GO:0000976">
    <property type="term" value="F:transcription cis-regulatory region binding"/>
    <property type="evidence" value="ECO:0007669"/>
    <property type="project" value="TreeGrafter"/>
</dbReference>
<proteinExistence type="predicted"/>
<name>A0A6L9XV53_9MICO</name>
<dbReference type="InterPro" id="IPR050109">
    <property type="entry name" value="HTH-type_TetR-like_transc_reg"/>
</dbReference>
<keyword evidence="7" id="KW-1185">Reference proteome</keyword>
<organism evidence="6 7">
    <name type="scientific">Leifsonia tongyongensis</name>
    <dbReference type="NCBI Taxonomy" id="1268043"/>
    <lineage>
        <taxon>Bacteria</taxon>
        <taxon>Bacillati</taxon>
        <taxon>Actinomycetota</taxon>
        <taxon>Actinomycetes</taxon>
        <taxon>Micrococcales</taxon>
        <taxon>Microbacteriaceae</taxon>
        <taxon>Leifsonia</taxon>
    </lineage>
</organism>
<dbReference type="AlphaFoldDB" id="A0A6L9XV53"/>
<evidence type="ECO:0000313" key="7">
    <source>
        <dbReference type="Proteomes" id="UP000474967"/>
    </source>
</evidence>
<protein>
    <submittedName>
        <fullName evidence="6">Helix-turn-helix transcriptional regulator</fullName>
    </submittedName>
</protein>
<dbReference type="Gene3D" id="1.10.357.10">
    <property type="entry name" value="Tetracycline Repressor, domain 2"/>
    <property type="match status" value="1"/>
</dbReference>
<reference evidence="6 7" key="1">
    <citation type="journal article" date="2014" name="J. Microbiol.">
        <title>Diaminobutyricibacter tongyongensis gen. nov., sp. nov. and Homoserinibacter gongjuensis gen. nov., sp. nov. belong to the family Microbacteriaceae.</title>
        <authorList>
            <person name="Kim S.J."/>
            <person name="Ahn J.H."/>
            <person name="Weon H.Y."/>
            <person name="Hamada M."/>
            <person name="Suzuki K."/>
            <person name="Kwon S.W."/>
        </authorList>
    </citation>
    <scope>NUCLEOTIDE SEQUENCE [LARGE SCALE GENOMIC DNA]</scope>
    <source>
        <strain evidence="6 7">NBRC 108724</strain>
    </source>
</reference>
<dbReference type="InterPro" id="IPR009057">
    <property type="entry name" value="Homeodomain-like_sf"/>
</dbReference>
<dbReference type="Pfam" id="PF21597">
    <property type="entry name" value="TetR_C_43"/>
    <property type="match status" value="1"/>
</dbReference>
<keyword evidence="3" id="KW-0804">Transcription</keyword>
<feature type="domain" description="HTH tetR-type" evidence="5">
    <location>
        <begin position="14"/>
        <end position="72"/>
    </location>
</feature>
<dbReference type="PANTHER" id="PTHR30055">
    <property type="entry name" value="HTH-TYPE TRANSCRIPTIONAL REGULATOR RUTR"/>
    <property type="match status" value="1"/>
</dbReference>
<sequence>MSELSEKPLRADAARNVEGIRQAALSVFRRGLDAPLDEVAEAAGVSKGTIYNRFGGRSGLIDSIIRDLVSERFTGILERVDKLTDPLERFESFLTEVWLLQYDEPAANDVLLRTMPDSPTALGLGVRMSNFGERLLHDAQTAGVVRNDLLPEDLYLLIWERGLIARACDPRSEERHRRRPSYQRRLEFVLAGLRQNAYTSNSPEVATHRRASGKETQ</sequence>
<keyword evidence="1" id="KW-0805">Transcription regulation</keyword>
<dbReference type="RefSeq" id="WP_163288540.1">
    <property type="nucleotide sequence ID" value="NZ_JAAGWY010000001.1"/>
</dbReference>
<accession>A0A6L9XV53</accession>
<dbReference type="Proteomes" id="UP000474967">
    <property type="component" value="Unassembled WGS sequence"/>
</dbReference>
<evidence type="ECO:0000256" key="4">
    <source>
        <dbReference type="PROSITE-ProRule" id="PRU00335"/>
    </source>
</evidence>
<dbReference type="PANTHER" id="PTHR30055:SF234">
    <property type="entry name" value="HTH-TYPE TRANSCRIPTIONAL REGULATOR BETI"/>
    <property type="match status" value="1"/>
</dbReference>